<evidence type="ECO:0008006" key="4">
    <source>
        <dbReference type="Google" id="ProtNLM"/>
    </source>
</evidence>
<dbReference type="EMBL" id="QJTD01000001">
    <property type="protein sequence ID" value="PYE83143.1"/>
    <property type="molecule type" value="Genomic_DNA"/>
</dbReference>
<keyword evidence="1" id="KW-0472">Membrane</keyword>
<accession>A0A2V4YGV1</accession>
<feature type="transmembrane region" description="Helical" evidence="1">
    <location>
        <begin position="63"/>
        <end position="81"/>
    </location>
</feature>
<feature type="transmembrane region" description="Helical" evidence="1">
    <location>
        <begin position="93"/>
        <end position="110"/>
    </location>
</feature>
<name>A0A2V4YGV1_9FLAO</name>
<evidence type="ECO:0000313" key="2">
    <source>
        <dbReference type="EMBL" id="PYE83143.1"/>
    </source>
</evidence>
<keyword evidence="3" id="KW-1185">Reference proteome</keyword>
<feature type="transmembrane region" description="Helical" evidence="1">
    <location>
        <begin position="34"/>
        <end position="56"/>
    </location>
</feature>
<proteinExistence type="predicted"/>
<keyword evidence="1" id="KW-1133">Transmembrane helix</keyword>
<dbReference type="OrthoDB" id="1447802at2"/>
<protein>
    <recommendedName>
        <fullName evidence="4">Magnesium citrate secondary transporter</fullName>
    </recommendedName>
</protein>
<dbReference type="Proteomes" id="UP000248054">
    <property type="component" value="Unassembled WGS sequence"/>
</dbReference>
<keyword evidence="1" id="KW-0812">Transmembrane</keyword>
<organism evidence="2 3">
    <name type="scientific">Winogradskyella epiphytica</name>
    <dbReference type="NCBI Taxonomy" id="262005"/>
    <lineage>
        <taxon>Bacteria</taxon>
        <taxon>Pseudomonadati</taxon>
        <taxon>Bacteroidota</taxon>
        <taxon>Flavobacteriia</taxon>
        <taxon>Flavobacteriales</taxon>
        <taxon>Flavobacteriaceae</taxon>
        <taxon>Winogradskyella</taxon>
    </lineage>
</organism>
<comment type="caution">
    <text evidence="2">The sequence shown here is derived from an EMBL/GenBank/DDBJ whole genome shotgun (WGS) entry which is preliminary data.</text>
</comment>
<evidence type="ECO:0000313" key="3">
    <source>
        <dbReference type="Proteomes" id="UP000248054"/>
    </source>
</evidence>
<gene>
    <name evidence="2" type="ORF">DFQ11_101574</name>
</gene>
<evidence type="ECO:0000256" key="1">
    <source>
        <dbReference type="SAM" id="Phobius"/>
    </source>
</evidence>
<dbReference type="RefSeq" id="WP_110474090.1">
    <property type="nucleotide sequence ID" value="NZ_BMWQ01000001.1"/>
</dbReference>
<reference evidence="2 3" key="1">
    <citation type="submission" date="2018-06" db="EMBL/GenBank/DDBJ databases">
        <title>Genomic Encyclopedia of Type Strains, Phase III (KMG-III): the genomes of soil and plant-associated and newly described type strains.</title>
        <authorList>
            <person name="Whitman W."/>
        </authorList>
    </citation>
    <scope>NUCLEOTIDE SEQUENCE [LARGE SCALE GENOMIC DNA]</scope>
    <source>
        <strain evidence="2 3">CECT 7945</strain>
    </source>
</reference>
<sequence length="117" mass="13795">MKILKHPIFFISLIMATLIYSAQRLEFPLPNWVNFYINDFLCMPIVLGLCLAIIRLIKKTESLYVPLTVVLGLTVYFSIYFEWLMPKVNPRYTADPIDVVLYFSGALLFYKFQKRLF</sequence>
<dbReference type="AlphaFoldDB" id="A0A2V4YGV1"/>